<dbReference type="PANTHER" id="PTHR33590:SF1">
    <property type="entry name" value="PDZ DOMAIN-CONTAINING PROTEIN"/>
    <property type="match status" value="1"/>
</dbReference>
<feature type="region of interest" description="Disordered" evidence="2">
    <location>
        <begin position="199"/>
        <end position="292"/>
    </location>
</feature>
<keyword evidence="1" id="KW-0175">Coiled coil</keyword>
<feature type="coiled-coil region" evidence="1">
    <location>
        <begin position="150"/>
        <end position="177"/>
    </location>
</feature>
<dbReference type="RefSeq" id="XP_013233600.1">
    <property type="nucleotide sequence ID" value="XM_013378146.1"/>
</dbReference>
<feature type="compositionally biased region" description="Low complexity" evidence="2">
    <location>
        <begin position="928"/>
        <end position="962"/>
    </location>
</feature>
<feature type="region of interest" description="Disordered" evidence="2">
    <location>
        <begin position="802"/>
        <end position="879"/>
    </location>
</feature>
<dbReference type="Proteomes" id="UP000030747">
    <property type="component" value="Unassembled WGS sequence"/>
</dbReference>
<organism evidence="3 4">
    <name type="scientific">Eimeria tenella</name>
    <name type="common">Coccidian parasite</name>
    <dbReference type="NCBI Taxonomy" id="5802"/>
    <lineage>
        <taxon>Eukaryota</taxon>
        <taxon>Sar</taxon>
        <taxon>Alveolata</taxon>
        <taxon>Apicomplexa</taxon>
        <taxon>Conoidasida</taxon>
        <taxon>Coccidia</taxon>
        <taxon>Eucoccidiorida</taxon>
        <taxon>Eimeriorina</taxon>
        <taxon>Eimeriidae</taxon>
        <taxon>Eimeria</taxon>
    </lineage>
</organism>
<dbReference type="GeneID" id="25255420"/>
<feature type="compositionally biased region" description="Polar residues" evidence="2">
    <location>
        <begin position="662"/>
        <end position="673"/>
    </location>
</feature>
<feature type="compositionally biased region" description="Low complexity" evidence="2">
    <location>
        <begin position="382"/>
        <end position="408"/>
    </location>
</feature>
<dbReference type="AlphaFoldDB" id="U6L4Z4"/>
<evidence type="ECO:0000256" key="2">
    <source>
        <dbReference type="SAM" id="MobiDB-lite"/>
    </source>
</evidence>
<reference evidence="3" key="1">
    <citation type="submission" date="2013-10" db="EMBL/GenBank/DDBJ databases">
        <title>Genomic analysis of the causative agents of coccidiosis in chickens.</title>
        <authorList>
            <person name="Reid A.J."/>
            <person name="Blake D."/>
            <person name="Billington K."/>
            <person name="Browne H."/>
            <person name="Dunn M."/>
            <person name="Hung S."/>
            <person name="Kawahara F."/>
            <person name="Miranda-Saavedra D."/>
            <person name="Mourier T."/>
            <person name="Nagra H."/>
            <person name="Otto T.D."/>
            <person name="Rawlings N."/>
            <person name="Sanchez A."/>
            <person name="Sanders M."/>
            <person name="Subramaniam C."/>
            <person name="Tay Y."/>
            <person name="Dear P."/>
            <person name="Doerig C."/>
            <person name="Gruber A."/>
            <person name="Parkinson J."/>
            <person name="Shirley M."/>
            <person name="Wan K.L."/>
            <person name="Berriman M."/>
            <person name="Tomley F."/>
            <person name="Pain A."/>
        </authorList>
    </citation>
    <scope>NUCLEOTIDE SEQUENCE [LARGE SCALE GENOMIC DNA]</scope>
    <source>
        <strain evidence="3">Houghton</strain>
    </source>
</reference>
<feature type="compositionally biased region" description="Low complexity" evidence="2">
    <location>
        <begin position="802"/>
        <end position="815"/>
    </location>
</feature>
<keyword evidence="4" id="KW-1185">Reference proteome</keyword>
<feature type="region of interest" description="Disordered" evidence="2">
    <location>
        <begin position="624"/>
        <end position="782"/>
    </location>
</feature>
<dbReference type="VEuPathDB" id="ToxoDB:ETH2_1108000"/>
<feature type="compositionally biased region" description="Polar residues" evidence="2">
    <location>
        <begin position="742"/>
        <end position="755"/>
    </location>
</feature>
<reference evidence="3" key="2">
    <citation type="submission" date="2013-10" db="EMBL/GenBank/DDBJ databases">
        <authorList>
            <person name="Aslett M."/>
        </authorList>
    </citation>
    <scope>NUCLEOTIDE SEQUENCE [LARGE SCALE GENOMIC DNA]</scope>
    <source>
        <strain evidence="3">Houghton</strain>
    </source>
</reference>
<feature type="compositionally biased region" description="Basic and acidic residues" evidence="2">
    <location>
        <begin position="409"/>
        <end position="420"/>
    </location>
</feature>
<feature type="compositionally biased region" description="Polar residues" evidence="2">
    <location>
        <begin position="719"/>
        <end position="733"/>
    </location>
</feature>
<feature type="region of interest" description="Disordered" evidence="2">
    <location>
        <begin position="365"/>
        <end position="445"/>
    </location>
</feature>
<dbReference type="EMBL" id="HG675741">
    <property type="protein sequence ID" value="CDJ42850.1"/>
    <property type="molecule type" value="Genomic_DNA"/>
</dbReference>
<feature type="compositionally biased region" description="Basic and acidic residues" evidence="2">
    <location>
        <begin position="1062"/>
        <end position="1082"/>
    </location>
</feature>
<feature type="compositionally biased region" description="Low complexity" evidence="2">
    <location>
        <begin position="199"/>
        <end position="233"/>
    </location>
</feature>
<feature type="compositionally biased region" description="Basic residues" evidence="2">
    <location>
        <begin position="768"/>
        <end position="782"/>
    </location>
</feature>
<feature type="compositionally biased region" description="Low complexity" evidence="2">
    <location>
        <begin position="435"/>
        <end position="445"/>
    </location>
</feature>
<sequence>MGEDNEVFCLTDPAGEEDECVFVPAFLSHYFLEEDCTYTPNKQQKQQQQKQQQQQQQQRPQQQQQQHPEGAGTIEALEKSKLSKLDWSSGYTPPPSSQLKKKQQDPNRVVRELLLRERQQLLQLEGLVQDKAIQQQTEELALVLQLWDKVEANDAQLQEAERRLKELEAAIAANREKIKAGCTNWEEYTEQHEGLQAAVAVAESATSAAEEAPQEQQQQQQLQQQQLQQQQQQRPSHSLPPAANLLISPGTKQQSAFAQDGLPGCMQGTPQNRGPLGAPHGGPGASGGLRRTSSPILDALLSGKTLCGGSSTRLLQRMRRLKGAADAEGLGRVPANLRRRLQKAAAAAALRAAAAAALAVAVAPDGPAQPNASSRPKRHSDALNAQQQEPAAAAAAGTAVSADTAAAAHSKETPRDKECSETAEAGNRSPEKEPATAQGTETAAAEAAAAAAATEATKADAGPWRIVAKRRRRQRGSEIRRVLCAAAQTQPHTAAAEAAEAHEAAAAARAAQANEAAAAARAAEAAAARAAEAHEAAAASSGAAQAAETAAAKQRCSEACAVLEARAAAAAAKSENEGAFVHSSAALQELQRIDKRLQQLASQLDREASVASCCCSQDGPAATGAPEGAAPLGASGESDPRGTPSEGAPGLGGPPETLQACAGNSESLCSNKGPTVADKVAAGGPLGAPPSDSGAPGGYSNLSGEGCPSGAPKLPTTAARCSSNTSPRSSTRGPQGLLNRPRSLSSRGPQRPLSSRSLQGPLGPRGPLGRKAKAGAAALKRHTTKAEAVLLPEATGIRCSVQLQPQQQQEEQQQEPQKEQQHEPQKQQQQAEQPKENPQQQQNAKQRPQQQEQQPEKKQQQRQQQLRPKHQSLCAAAAAKRRTSVACMWGLKRGSVGPPARANRNSEAALKCVGASLSFCVQPKGLQAAKQGQALQKGLAAEQKQQQQQQQQQALQQQQAPSQEEKPQQSKQQQLQQEELQQQQQAPQRQRQPKQQPLQQQSRAHRSVLIPALQQQPRGPVGPHRTASVSVTFAIPAQSQAAKSKLLLPPRGPPQANSRGRGPKEGAPKEGAPKGGAPREGKPTGAAAGNSSTRIGSGVPVSGGWTAANGL</sequence>
<feature type="region of interest" description="Disordered" evidence="2">
    <location>
        <begin position="928"/>
        <end position="1111"/>
    </location>
</feature>
<dbReference type="PANTHER" id="PTHR33590">
    <property type="entry name" value="GLUTENIN, HIGH MOLECULAR WEIGHT SUBUNIT PW212-RELATED PROTEIN"/>
    <property type="match status" value="1"/>
</dbReference>
<feature type="region of interest" description="Disordered" evidence="2">
    <location>
        <begin position="39"/>
        <end position="72"/>
    </location>
</feature>
<feature type="compositionally biased region" description="Low complexity" evidence="2">
    <location>
        <begin position="624"/>
        <end position="636"/>
    </location>
</feature>
<feature type="region of interest" description="Disordered" evidence="2">
    <location>
        <begin position="85"/>
        <end position="105"/>
    </location>
</feature>
<feature type="compositionally biased region" description="Basic and acidic residues" evidence="2">
    <location>
        <begin position="816"/>
        <end position="825"/>
    </location>
</feature>
<feature type="compositionally biased region" description="Polar residues" evidence="2">
    <location>
        <begin position="1027"/>
        <end position="1042"/>
    </location>
</feature>
<dbReference type="OrthoDB" id="10691989at2759"/>
<evidence type="ECO:0000313" key="3">
    <source>
        <dbReference type="EMBL" id="CDJ42850.1"/>
    </source>
</evidence>
<feature type="compositionally biased region" description="Low complexity" evidence="2">
    <location>
        <begin position="826"/>
        <end position="853"/>
    </location>
</feature>
<feature type="compositionally biased region" description="Low complexity" evidence="2">
    <location>
        <begin position="969"/>
        <end position="1002"/>
    </location>
</feature>
<proteinExistence type="predicted"/>
<feature type="compositionally biased region" description="Low complexity" evidence="2">
    <location>
        <begin position="42"/>
        <end position="66"/>
    </location>
</feature>
<protein>
    <submittedName>
        <fullName evidence="3">Uncharacterized protein</fullName>
    </submittedName>
</protein>
<dbReference type="VEuPathDB" id="ToxoDB:ETH_00031755"/>
<feature type="compositionally biased region" description="Low complexity" evidence="2">
    <location>
        <begin position="756"/>
        <end position="767"/>
    </location>
</feature>
<evidence type="ECO:0000256" key="1">
    <source>
        <dbReference type="SAM" id="Coils"/>
    </source>
</evidence>
<gene>
    <name evidence="3" type="ORF">ETH_00031755</name>
</gene>
<accession>U6L4Z4</accession>
<name>U6L4Z4_EIMTE</name>
<evidence type="ECO:0000313" key="4">
    <source>
        <dbReference type="Proteomes" id="UP000030747"/>
    </source>
</evidence>